<dbReference type="InterPro" id="IPR036397">
    <property type="entry name" value="RNaseH_sf"/>
</dbReference>
<feature type="region of interest" description="Disordered" evidence="2">
    <location>
        <begin position="88"/>
        <end position="109"/>
    </location>
</feature>
<dbReference type="InterPro" id="IPR052338">
    <property type="entry name" value="Transposase_5"/>
</dbReference>
<dbReference type="GO" id="GO:0005634">
    <property type="term" value="C:nucleus"/>
    <property type="evidence" value="ECO:0007669"/>
    <property type="project" value="UniProtKB-SubCell"/>
</dbReference>
<dbReference type="Proteomes" id="UP000887574">
    <property type="component" value="Unplaced"/>
</dbReference>
<dbReference type="SUPFAM" id="SSF46689">
    <property type="entry name" value="Homeodomain-like"/>
    <property type="match status" value="1"/>
</dbReference>
<name>A0A915CS52_9BILA</name>
<evidence type="ECO:0000313" key="4">
    <source>
        <dbReference type="WBParaSite" id="jg11895"/>
    </source>
</evidence>
<dbReference type="GO" id="GO:0003676">
    <property type="term" value="F:nucleic acid binding"/>
    <property type="evidence" value="ECO:0007669"/>
    <property type="project" value="InterPro"/>
</dbReference>
<evidence type="ECO:0000256" key="2">
    <source>
        <dbReference type="SAM" id="MobiDB-lite"/>
    </source>
</evidence>
<dbReference type="Gene3D" id="3.30.420.10">
    <property type="entry name" value="Ribonuclease H-like superfamily/Ribonuclease H"/>
    <property type="match status" value="1"/>
</dbReference>
<proteinExistence type="predicted"/>
<protein>
    <submittedName>
        <fullName evidence="4">Transposase</fullName>
    </submittedName>
</protein>
<evidence type="ECO:0000313" key="3">
    <source>
        <dbReference type="Proteomes" id="UP000887574"/>
    </source>
</evidence>
<evidence type="ECO:0000256" key="1">
    <source>
        <dbReference type="ARBA" id="ARBA00004123"/>
    </source>
</evidence>
<dbReference type="WBParaSite" id="jg11895">
    <property type="protein sequence ID" value="jg11895"/>
    <property type="gene ID" value="jg11895"/>
</dbReference>
<dbReference type="PANTHER" id="PTHR23022">
    <property type="entry name" value="TRANSPOSABLE ELEMENT-RELATED"/>
    <property type="match status" value="1"/>
</dbReference>
<dbReference type="PANTHER" id="PTHR23022:SF135">
    <property type="entry name" value="SI:DKEY-77F5.3"/>
    <property type="match status" value="1"/>
</dbReference>
<dbReference type="InterPro" id="IPR009057">
    <property type="entry name" value="Homeodomain-like_sf"/>
</dbReference>
<sequence>MNPIAFTSPRVHLSIANLLVKAIVQCNFQANQAYHCHFLVVKIAPSLSPPAPVSSNFDAKKRGYSNRRLAVLFKLHSTVNRIVNRFEEEEVSPSRQRSGRPRKTSARDDSRLVKIVKDDPRKTATDVRIYANNNLSLGIATRTARRILDVVRPRLGRMLWSDESKCNLLSSDGIRYARRPPCQRNNPKYQVPTVKHSGGSIMVWGSISRDEMSPLHRIEEFMEGCKLQEDPGGANDARCPHPPKDWIFQHDNDPKHASKLVKKFLRTTMWVLKWPTQSLDLNPIEHLWKNWIVEFGTAHTRKL</sequence>
<organism evidence="3 4">
    <name type="scientific">Ditylenchus dipsaci</name>
    <dbReference type="NCBI Taxonomy" id="166011"/>
    <lineage>
        <taxon>Eukaryota</taxon>
        <taxon>Metazoa</taxon>
        <taxon>Ecdysozoa</taxon>
        <taxon>Nematoda</taxon>
        <taxon>Chromadorea</taxon>
        <taxon>Rhabditida</taxon>
        <taxon>Tylenchina</taxon>
        <taxon>Tylenchomorpha</taxon>
        <taxon>Sphaerularioidea</taxon>
        <taxon>Anguinidae</taxon>
        <taxon>Anguininae</taxon>
        <taxon>Ditylenchus</taxon>
    </lineage>
</organism>
<reference evidence="4" key="1">
    <citation type="submission" date="2022-11" db="UniProtKB">
        <authorList>
            <consortium name="WormBaseParasite"/>
        </authorList>
    </citation>
    <scope>IDENTIFICATION</scope>
</reference>
<keyword evidence="3" id="KW-1185">Reference proteome</keyword>
<comment type="subcellular location">
    <subcellularLocation>
        <location evidence="1">Nucleus</location>
    </subcellularLocation>
</comment>
<dbReference type="AlphaFoldDB" id="A0A915CS52"/>
<accession>A0A915CS52</accession>